<dbReference type="GO" id="GO:0016020">
    <property type="term" value="C:membrane"/>
    <property type="evidence" value="ECO:0007669"/>
    <property type="project" value="TreeGrafter"/>
</dbReference>
<evidence type="ECO:0000256" key="3">
    <source>
        <dbReference type="SAM" id="SignalP"/>
    </source>
</evidence>
<dbReference type="PANTHER" id="PTHR21879">
    <property type="entry name" value="FI03362P-RELATED-RELATED"/>
    <property type="match status" value="1"/>
</dbReference>
<feature type="signal peptide" evidence="3">
    <location>
        <begin position="1"/>
        <end position="19"/>
    </location>
</feature>
<dbReference type="GeneID" id="105221921"/>
<dbReference type="InterPro" id="IPR012464">
    <property type="entry name" value="DUF1676"/>
</dbReference>
<gene>
    <name evidence="6" type="primary">LOC105221921</name>
</gene>
<dbReference type="KEGG" id="bdr:105221921"/>
<accession>A0A6I9UKH2</accession>
<feature type="chain" id="PRO_5001557585" evidence="3">
    <location>
        <begin position="20"/>
        <end position="311"/>
    </location>
</feature>
<evidence type="ECO:0000256" key="2">
    <source>
        <dbReference type="SAM" id="Phobius"/>
    </source>
</evidence>
<keyword evidence="3" id="KW-0732">Signal</keyword>
<dbReference type="RefSeq" id="XP_011197366.2">
    <property type="nucleotide sequence ID" value="XM_011199064.4"/>
</dbReference>
<keyword evidence="2" id="KW-1133">Transmembrane helix</keyword>
<proteinExistence type="predicted"/>
<feature type="region of interest" description="Disordered" evidence="1">
    <location>
        <begin position="285"/>
        <end position="311"/>
    </location>
</feature>
<feature type="transmembrane region" description="Helical" evidence="2">
    <location>
        <begin position="189"/>
        <end position="207"/>
    </location>
</feature>
<reference evidence="4" key="1">
    <citation type="journal article" date="2014" name="BMC Genomics">
        <title>Characterizing the developmental transcriptome of the oriental fruit fly, Bactrocera dorsalis (Diptera: Tephritidae) through comparative genomic analysis with Drosophila melanogaster utilizing modENCODE datasets.</title>
        <authorList>
            <person name="Geib S.M."/>
            <person name="Calla B."/>
            <person name="Hall B."/>
            <person name="Hou S."/>
            <person name="Manoukis N.C."/>
        </authorList>
    </citation>
    <scope>NUCLEOTIDE SEQUENCE</scope>
    <source>
        <strain evidence="4">Punador</strain>
    </source>
</reference>
<evidence type="ECO:0000313" key="5">
    <source>
        <dbReference type="Proteomes" id="UP001652620"/>
    </source>
</evidence>
<keyword evidence="2" id="KW-0472">Membrane</keyword>
<name>A0A034WD44_BACDO</name>
<keyword evidence="5" id="KW-1185">Reference proteome</keyword>
<dbReference type="AlphaFoldDB" id="A0A034WD44"/>
<evidence type="ECO:0000313" key="6">
    <source>
        <dbReference type="RefSeq" id="XP_011197366.2"/>
    </source>
</evidence>
<dbReference type="PANTHER" id="PTHR21879:SF13">
    <property type="entry name" value="OSIRIS 18"/>
    <property type="match status" value="1"/>
</dbReference>
<dbReference type="EMBL" id="GAKP01005441">
    <property type="protein sequence ID" value="JAC53511.1"/>
    <property type="molecule type" value="Transcribed_RNA"/>
</dbReference>
<evidence type="ECO:0000313" key="4">
    <source>
        <dbReference type="EMBL" id="JAC53511.1"/>
    </source>
</evidence>
<feature type="transmembrane region" description="Helical" evidence="2">
    <location>
        <begin position="157"/>
        <end position="182"/>
    </location>
</feature>
<dbReference type="OrthoDB" id="8119930at2759"/>
<keyword evidence="2" id="KW-0812">Transmembrane</keyword>
<sequence length="311" mass="35281">MRMFAIVFVVALTASATYAGTTQMAPTSSATDLAFDMYNSCLKDFSTSCVQPKAMQWFNQALQQDEIQITDKLSIVRTSKVQPIQQRSYNAQEQLFNDIDNFLATHALRVRAPEFFSTEEARSYVPDFLFSNALTKDSVVPLAERDPNQGRGMVRKVLLPFLIGLKLKTTVLVPLALALIALKTWKAMTLGLLSLVLSGALVVFKIAKPKIINYEVVHYPHHVEHVEHIEHIPHHIEHFPHHVEHIVPHHIDIVPHHVDHHVDHHLDLPAHVEHVEHFEHPSPAWDPHAWARSSQEPQDAQDMAFAGQRQP</sequence>
<dbReference type="OMA" id="ALQWFNA"/>
<dbReference type="Pfam" id="PF07898">
    <property type="entry name" value="DUF1676"/>
    <property type="match status" value="1"/>
</dbReference>
<organism evidence="4">
    <name type="scientific">Bactrocera dorsalis</name>
    <name type="common">Oriental fruit fly</name>
    <name type="synonym">Dacus dorsalis</name>
    <dbReference type="NCBI Taxonomy" id="27457"/>
    <lineage>
        <taxon>Eukaryota</taxon>
        <taxon>Metazoa</taxon>
        <taxon>Ecdysozoa</taxon>
        <taxon>Arthropoda</taxon>
        <taxon>Hexapoda</taxon>
        <taxon>Insecta</taxon>
        <taxon>Pterygota</taxon>
        <taxon>Neoptera</taxon>
        <taxon>Endopterygota</taxon>
        <taxon>Diptera</taxon>
        <taxon>Brachycera</taxon>
        <taxon>Muscomorpha</taxon>
        <taxon>Tephritoidea</taxon>
        <taxon>Tephritidae</taxon>
        <taxon>Bactrocera</taxon>
        <taxon>Bactrocera</taxon>
    </lineage>
</organism>
<protein>
    <submittedName>
        <fullName evidence="6">Uncharacterized protein LOC105221921</fullName>
    </submittedName>
</protein>
<dbReference type="Proteomes" id="UP001652620">
    <property type="component" value="Chromosome 2"/>
</dbReference>
<evidence type="ECO:0000256" key="1">
    <source>
        <dbReference type="SAM" id="MobiDB-lite"/>
    </source>
</evidence>
<dbReference type="CTD" id="40775"/>
<reference evidence="5 6" key="2">
    <citation type="submission" date="2025-05" db="UniProtKB">
        <authorList>
            <consortium name="RefSeq"/>
        </authorList>
    </citation>
    <scope>NUCLEOTIDE SEQUENCE [LARGE SCALE GENOMIC DNA]</scope>
    <source>
        <tissue evidence="6">Adult</tissue>
    </source>
</reference>
<accession>A0A034WD44</accession>